<evidence type="ECO:0000259" key="5">
    <source>
        <dbReference type="PROSITE" id="PS01124"/>
    </source>
</evidence>
<dbReference type="SUPFAM" id="SSF46689">
    <property type="entry name" value="Homeodomain-like"/>
    <property type="match status" value="1"/>
</dbReference>
<protein>
    <submittedName>
        <fullName evidence="6">Transcriptional regulator, AraC family</fullName>
    </submittedName>
</protein>
<dbReference type="PROSITE" id="PS01124">
    <property type="entry name" value="HTH_ARAC_FAMILY_2"/>
    <property type="match status" value="1"/>
</dbReference>
<dbReference type="PANTHER" id="PTHR46796">
    <property type="entry name" value="HTH-TYPE TRANSCRIPTIONAL ACTIVATOR RHAS-RELATED"/>
    <property type="match status" value="1"/>
</dbReference>
<dbReference type="OrthoDB" id="6003540at2"/>
<dbReference type="GO" id="GO:0043565">
    <property type="term" value="F:sequence-specific DNA binding"/>
    <property type="evidence" value="ECO:0007669"/>
    <property type="project" value="InterPro"/>
</dbReference>
<keyword evidence="1" id="KW-0805">Transcription regulation</keyword>
<keyword evidence="2" id="KW-0238">DNA-binding</keyword>
<reference evidence="7" key="1">
    <citation type="submission" date="2016-10" db="EMBL/GenBank/DDBJ databases">
        <authorList>
            <person name="Varghese N."/>
            <person name="Submissions S."/>
        </authorList>
    </citation>
    <scope>NUCLEOTIDE SEQUENCE [LARGE SCALE GENOMIC DNA]</scope>
    <source>
        <strain evidence="7">LMG 2223</strain>
    </source>
</reference>
<dbReference type="Proteomes" id="UP000198600">
    <property type="component" value="Chromosome I"/>
</dbReference>
<dbReference type="RefSeq" id="WP_084377690.1">
    <property type="nucleotide sequence ID" value="NZ_LS483433.1"/>
</dbReference>
<dbReference type="InterPro" id="IPR018060">
    <property type="entry name" value="HTH_AraC"/>
</dbReference>
<dbReference type="Pfam" id="PF12833">
    <property type="entry name" value="HTH_18"/>
    <property type="match status" value="1"/>
</dbReference>
<evidence type="ECO:0000313" key="7">
    <source>
        <dbReference type="Proteomes" id="UP000198600"/>
    </source>
</evidence>
<evidence type="ECO:0000256" key="1">
    <source>
        <dbReference type="ARBA" id="ARBA00023015"/>
    </source>
</evidence>
<name>A0A1H2M9R5_9PSED</name>
<accession>A0A1H2M9R5</accession>
<dbReference type="AlphaFoldDB" id="A0A1H2M9R5"/>
<sequence>MTQSAPLHVQAFTTGDVSAQCSATPGWVQHYQQMSPGHFAGLIRYLDLQGVEVYEERMNTRIEQHFNAPEGSLAFCFDGSDNALYLLNGESRNTWITPENYREVAVVFGPEFVQRKGLELARLEGLFMAPLSSLQNSLFSRWLSGTLTRLSEETDPPSREALTQQLLDDCLFILDNACVCLDQGSLRRRTEERSLMARIGEWAADVPDATVNLLELARIAGVSLRQLQQGFKTYTGMSPAQWLRLRRLNGARRELLSSPETTVAQVAMNWSFWHLGRFSNSYRALFQELPRETLKHAQKIS</sequence>
<dbReference type="InterPro" id="IPR009057">
    <property type="entry name" value="Homeodomain-like_sf"/>
</dbReference>
<organism evidence="6 7">
    <name type="scientific">Pseudomonas mucidolens</name>
    <dbReference type="NCBI Taxonomy" id="46679"/>
    <lineage>
        <taxon>Bacteria</taxon>
        <taxon>Pseudomonadati</taxon>
        <taxon>Pseudomonadota</taxon>
        <taxon>Gammaproteobacteria</taxon>
        <taxon>Pseudomonadales</taxon>
        <taxon>Pseudomonadaceae</taxon>
        <taxon>Pseudomonas</taxon>
    </lineage>
</organism>
<dbReference type="SMART" id="SM00342">
    <property type="entry name" value="HTH_ARAC"/>
    <property type="match status" value="1"/>
</dbReference>
<gene>
    <name evidence="6" type="ORF">SAMN05216202_1293</name>
</gene>
<evidence type="ECO:0000256" key="3">
    <source>
        <dbReference type="ARBA" id="ARBA00023163"/>
    </source>
</evidence>
<dbReference type="PANTHER" id="PTHR46796:SF12">
    <property type="entry name" value="HTH-TYPE DNA-BINDING TRANSCRIPTIONAL ACTIVATOR EUTR"/>
    <property type="match status" value="1"/>
</dbReference>
<dbReference type="Gene3D" id="1.10.10.60">
    <property type="entry name" value="Homeodomain-like"/>
    <property type="match status" value="1"/>
</dbReference>
<dbReference type="STRING" id="46679.SAMN05216202_1293"/>
<keyword evidence="3" id="KW-0804">Transcription</keyword>
<proteinExistence type="predicted"/>
<dbReference type="GO" id="GO:0003700">
    <property type="term" value="F:DNA-binding transcription factor activity"/>
    <property type="evidence" value="ECO:0007669"/>
    <property type="project" value="InterPro"/>
</dbReference>
<keyword evidence="7" id="KW-1185">Reference proteome</keyword>
<feature type="domain" description="HTH araC/xylS-type" evidence="5">
    <location>
        <begin position="197"/>
        <end position="296"/>
    </location>
</feature>
<evidence type="ECO:0000313" key="6">
    <source>
        <dbReference type="EMBL" id="SDU89953.1"/>
    </source>
</evidence>
<dbReference type="EMBL" id="LT629802">
    <property type="protein sequence ID" value="SDU89953.1"/>
    <property type="molecule type" value="Genomic_DNA"/>
</dbReference>
<evidence type="ECO:0000256" key="2">
    <source>
        <dbReference type="ARBA" id="ARBA00023125"/>
    </source>
</evidence>
<dbReference type="InterPro" id="IPR050204">
    <property type="entry name" value="AraC_XylS_family_regulators"/>
</dbReference>
<evidence type="ECO:0000256" key="4">
    <source>
        <dbReference type="ARBA" id="ARBA00037345"/>
    </source>
</evidence>
<comment type="function">
    <text evidence="4">Regulatory protein of the TOL plasmid xyl operons. XylS activates the xylXYZLTEGFJQKIH operon required for the degradation of toluene, m-xylene and p-xylene.</text>
</comment>